<accession>F8JS58</accession>
<dbReference type="STRING" id="1003195.SCATT_17950"/>
<proteinExistence type="predicted"/>
<name>F8JS58_STREN</name>
<reference evidence="2" key="1">
    <citation type="submission" date="2011-12" db="EMBL/GenBank/DDBJ databases">
        <title>Complete genome sequence of Streptomyces cattleya strain DSM 46488.</title>
        <authorList>
            <person name="Ou H.-Y."/>
            <person name="Li P."/>
            <person name="Zhao C."/>
            <person name="O'Hagan D."/>
            <person name="Deng Z."/>
        </authorList>
    </citation>
    <scope>NUCLEOTIDE SEQUENCE [LARGE SCALE GENOMIC DNA]</scope>
    <source>
        <strain evidence="2">ATCC 35852 / DSM 46488 / JCM 4925 / NBRC 14057 / NRRL 8057</strain>
    </source>
</reference>
<dbReference type="RefSeq" id="WP_014142560.1">
    <property type="nucleotide sequence ID" value="NC_016111.1"/>
</dbReference>
<dbReference type="AlphaFoldDB" id="F8JS58"/>
<evidence type="ECO:0000313" key="2">
    <source>
        <dbReference type="Proteomes" id="UP000007842"/>
    </source>
</evidence>
<dbReference type="OrthoDB" id="3475986at2"/>
<gene>
    <name evidence="1" type="ordered locus">SCATT_17950</name>
</gene>
<evidence type="ECO:0000313" key="1">
    <source>
        <dbReference type="EMBL" id="AEW94166.1"/>
    </source>
</evidence>
<dbReference type="HOGENOM" id="CLU_1041753_0_0_11"/>
<protein>
    <submittedName>
        <fullName evidence="1">Uncharacterized protein</fullName>
    </submittedName>
</protein>
<dbReference type="KEGG" id="sct:SCAT_1802"/>
<dbReference type="KEGG" id="scy:SCATT_17950"/>
<keyword evidence="2" id="KW-1185">Reference proteome</keyword>
<dbReference type="eggNOG" id="ENOG5033R86">
    <property type="taxonomic scope" value="Bacteria"/>
</dbReference>
<sequence>MAVVTNCDAAATENPEPLLSYTLTTDPDPLKASPEHAEEPVTGQLLIAGSRAARPPMDVEWIKVKVPAGEMAPDLAKAENPRTTLDGWTGRLNAATKEFEFTPTGAYGTIGPDTGFTIQLSRLPINHKVGTAPITIPERSRTGDDPFANRSTTFNGGEVTLTWERSDIGEFELLYGQTSERVTDTTRTITGITADTAFYLRGTAGDPSNPVIRTLTAHVTVNKPHLTTGNLEVQGAANLIGRPTELLTVWPNDPKTSESSLSTKAVD</sequence>
<dbReference type="EMBL" id="CP003219">
    <property type="protein sequence ID" value="AEW94166.1"/>
    <property type="molecule type" value="Genomic_DNA"/>
</dbReference>
<dbReference type="PATRIC" id="fig|1003195.11.peg.3342"/>
<dbReference type="Proteomes" id="UP000007842">
    <property type="component" value="Chromosome"/>
</dbReference>
<organism evidence="1 2">
    <name type="scientific">Streptantibioticus cattleyicolor (strain ATCC 35852 / DSM 46488 / JCM 4925 / NBRC 14057 / NRRL 8057)</name>
    <name type="common">Streptomyces cattleya</name>
    <dbReference type="NCBI Taxonomy" id="1003195"/>
    <lineage>
        <taxon>Bacteria</taxon>
        <taxon>Bacillati</taxon>
        <taxon>Actinomycetota</taxon>
        <taxon>Actinomycetes</taxon>
        <taxon>Kitasatosporales</taxon>
        <taxon>Streptomycetaceae</taxon>
        <taxon>Streptantibioticus</taxon>
    </lineage>
</organism>
<accession>G8WQA6</accession>